<protein>
    <submittedName>
        <fullName evidence="2">Uncharacterized protein</fullName>
    </submittedName>
</protein>
<dbReference type="Proteomes" id="UP000663853">
    <property type="component" value="Unassembled WGS sequence"/>
</dbReference>
<feature type="non-terminal residue" evidence="2">
    <location>
        <position position="1"/>
    </location>
</feature>
<evidence type="ECO:0000313" key="2">
    <source>
        <dbReference type="EMBL" id="CAE6479648.1"/>
    </source>
</evidence>
<dbReference type="EMBL" id="CAJMXA010002343">
    <property type="protein sequence ID" value="CAE6479648.1"/>
    <property type="molecule type" value="Genomic_DNA"/>
</dbReference>
<reference evidence="2" key="1">
    <citation type="submission" date="2021-01" db="EMBL/GenBank/DDBJ databases">
        <authorList>
            <person name="Kaushik A."/>
        </authorList>
    </citation>
    <scope>NUCLEOTIDE SEQUENCE</scope>
    <source>
        <strain evidence="2">AG6-10EEA</strain>
    </source>
</reference>
<evidence type="ECO:0000313" key="3">
    <source>
        <dbReference type="Proteomes" id="UP000663853"/>
    </source>
</evidence>
<name>A0A8H3CDT4_9AGAM</name>
<gene>
    <name evidence="2" type="ORF">RDB_LOCUS86828</name>
</gene>
<feature type="region of interest" description="Disordered" evidence="1">
    <location>
        <begin position="124"/>
        <end position="151"/>
    </location>
</feature>
<accession>A0A8H3CDT4</accession>
<evidence type="ECO:0000256" key="1">
    <source>
        <dbReference type="SAM" id="MobiDB-lite"/>
    </source>
</evidence>
<sequence>PSTIIHLSTNSSLMTIRDVPAEKGLQPVLAGFLGDEANPGEPCGLDKITAMDGFGEGLKEIKEREKLQKSEFPTVKLRRESSVSTRPAAGAGLGGGVCRVLMWNGASKNGGPVDMREMGRTGRCTSRGPGAEKVNGGAIKSNGDTSREGGDAAVENEQEAVNEVKHGVVQVLGTRQYY</sequence>
<organism evidence="2 3">
    <name type="scientific">Rhizoctonia solani</name>
    <dbReference type="NCBI Taxonomy" id="456999"/>
    <lineage>
        <taxon>Eukaryota</taxon>
        <taxon>Fungi</taxon>
        <taxon>Dikarya</taxon>
        <taxon>Basidiomycota</taxon>
        <taxon>Agaricomycotina</taxon>
        <taxon>Agaricomycetes</taxon>
        <taxon>Cantharellales</taxon>
        <taxon>Ceratobasidiaceae</taxon>
        <taxon>Rhizoctonia</taxon>
    </lineage>
</organism>
<comment type="caution">
    <text evidence="2">The sequence shown here is derived from an EMBL/GenBank/DDBJ whole genome shotgun (WGS) entry which is preliminary data.</text>
</comment>
<dbReference type="AlphaFoldDB" id="A0A8H3CDT4"/>
<proteinExistence type="predicted"/>